<keyword evidence="3 6" id="KW-0812">Transmembrane</keyword>
<reference evidence="9" key="1">
    <citation type="submission" date="2023-06" db="EMBL/GenBank/DDBJ databases">
        <title>Genome-scale phylogeny and comparative genomics of the fungal order Sordariales.</title>
        <authorList>
            <consortium name="Lawrence Berkeley National Laboratory"/>
            <person name="Hensen N."/>
            <person name="Bonometti L."/>
            <person name="Westerberg I."/>
            <person name="Brannstrom I.O."/>
            <person name="Guillou S."/>
            <person name="Cros-Aarteil S."/>
            <person name="Calhoun S."/>
            <person name="Haridas S."/>
            <person name="Kuo A."/>
            <person name="Mondo S."/>
            <person name="Pangilinan J."/>
            <person name="Riley R."/>
            <person name="Labutti K."/>
            <person name="Andreopoulos B."/>
            <person name="Lipzen A."/>
            <person name="Chen C."/>
            <person name="Yanf M."/>
            <person name="Daum C."/>
            <person name="Ng V."/>
            <person name="Clum A."/>
            <person name="Steindorff A."/>
            <person name="Ohm R."/>
            <person name="Martin F."/>
            <person name="Silar P."/>
            <person name="Natvig D."/>
            <person name="Lalanne C."/>
            <person name="Gautier V."/>
            <person name="Ament-Velasquez S.L."/>
            <person name="Kruys A."/>
            <person name="Hutchinson M.I."/>
            <person name="Powell A.J."/>
            <person name="Barry K."/>
            <person name="Miller A.N."/>
            <person name="Grigoriev I.V."/>
            <person name="Debuchy R."/>
            <person name="Gladieux P."/>
            <person name="Thoren M.H."/>
            <person name="Johannesson H."/>
        </authorList>
    </citation>
    <scope>NUCLEOTIDE SEQUENCE</scope>
    <source>
        <strain evidence="9">PSN4</strain>
    </source>
</reference>
<feature type="region of interest" description="Disordered" evidence="7">
    <location>
        <begin position="1"/>
        <end position="25"/>
    </location>
</feature>
<feature type="transmembrane region" description="Helical" evidence="6">
    <location>
        <begin position="157"/>
        <end position="177"/>
    </location>
</feature>
<dbReference type="GO" id="GO:0006888">
    <property type="term" value="P:endoplasmic reticulum to Golgi vesicle-mediated transport"/>
    <property type="evidence" value="ECO:0007669"/>
    <property type="project" value="InterPro"/>
</dbReference>
<evidence type="ECO:0000259" key="8">
    <source>
        <dbReference type="Pfam" id="PF04893"/>
    </source>
</evidence>
<evidence type="ECO:0000256" key="2">
    <source>
        <dbReference type="ARBA" id="ARBA00010596"/>
    </source>
</evidence>
<protein>
    <recommendedName>
        <fullName evidence="6">Protein YIP</fullName>
    </recommendedName>
</protein>
<comment type="caution">
    <text evidence="9">The sequence shown here is derived from an EMBL/GenBank/DDBJ whole genome shotgun (WGS) entry which is preliminary data.</text>
</comment>
<proteinExistence type="inferred from homology"/>
<feature type="transmembrane region" description="Helical" evidence="6">
    <location>
        <begin position="273"/>
        <end position="292"/>
    </location>
</feature>
<dbReference type="GO" id="GO:0005802">
    <property type="term" value="C:trans-Golgi network"/>
    <property type="evidence" value="ECO:0007669"/>
    <property type="project" value="TreeGrafter"/>
</dbReference>
<evidence type="ECO:0000256" key="3">
    <source>
        <dbReference type="ARBA" id="ARBA00022692"/>
    </source>
</evidence>
<keyword evidence="10" id="KW-1185">Reference proteome</keyword>
<feature type="domain" description="Yip1" evidence="8">
    <location>
        <begin position="116"/>
        <end position="288"/>
    </location>
</feature>
<comment type="similarity">
    <text evidence="2 6">Belongs to the YIP1 family.</text>
</comment>
<evidence type="ECO:0000256" key="5">
    <source>
        <dbReference type="ARBA" id="ARBA00023136"/>
    </source>
</evidence>
<evidence type="ECO:0000313" key="10">
    <source>
        <dbReference type="Proteomes" id="UP001239445"/>
    </source>
</evidence>
<evidence type="ECO:0000256" key="7">
    <source>
        <dbReference type="SAM" id="MobiDB-lite"/>
    </source>
</evidence>
<feature type="transmembrane region" description="Helical" evidence="6">
    <location>
        <begin position="133"/>
        <end position="151"/>
    </location>
</feature>
<comment type="subcellular location">
    <subcellularLocation>
        <location evidence="6">Golgi apparatus membrane</location>
        <topology evidence="6">Multi-pass membrane protein</topology>
    </subcellularLocation>
    <subcellularLocation>
        <location evidence="1">Membrane</location>
        <topology evidence="1">Multi-pass membrane protein</topology>
    </subcellularLocation>
</comment>
<dbReference type="InterPro" id="IPR006977">
    <property type="entry name" value="Yip1_dom"/>
</dbReference>
<feature type="compositionally biased region" description="Polar residues" evidence="7">
    <location>
        <begin position="13"/>
        <end position="25"/>
    </location>
</feature>
<evidence type="ECO:0000256" key="6">
    <source>
        <dbReference type="RuleBase" id="RU361264"/>
    </source>
</evidence>
<dbReference type="PANTHER" id="PTHR21236">
    <property type="entry name" value="GOLGI MEMBRANE PROTEIN YIP1"/>
    <property type="match status" value="1"/>
</dbReference>
<dbReference type="GO" id="GO:0000139">
    <property type="term" value="C:Golgi membrane"/>
    <property type="evidence" value="ECO:0007669"/>
    <property type="project" value="UniProtKB-SubCell"/>
</dbReference>
<keyword evidence="5 6" id="KW-0472">Membrane</keyword>
<evidence type="ECO:0000256" key="1">
    <source>
        <dbReference type="ARBA" id="ARBA00004141"/>
    </source>
</evidence>
<dbReference type="InterPro" id="IPR045231">
    <property type="entry name" value="Yip1/4-like"/>
</dbReference>
<dbReference type="Pfam" id="PF04893">
    <property type="entry name" value="Yip1"/>
    <property type="match status" value="1"/>
</dbReference>
<comment type="caution">
    <text evidence="6">Lacks conserved residue(s) required for the propagation of feature annotation.</text>
</comment>
<name>A0AAJ0B948_9PEZI</name>
<dbReference type="Proteomes" id="UP001239445">
    <property type="component" value="Unassembled WGS sequence"/>
</dbReference>
<dbReference type="GO" id="GO:0048280">
    <property type="term" value="P:vesicle fusion with Golgi apparatus"/>
    <property type="evidence" value="ECO:0007669"/>
    <property type="project" value="TreeGrafter"/>
</dbReference>
<sequence length="305" mass="31885">MSQYYGAPPNQPYAPTNPQNLQFYPSTYAQPVSGHATPSQASYGYAGTPAGGYGVSSGFGSGFGAAPGVSGRMGEQGGLRTGWLAALSTEGYDGEPPLLEELGVNFGHVRTKTLAVLNPLSRIDQHLMDDSDLAGPLLFFFLFGTFLLLSGRVHFGYIYGIGLFGTVSLHTILSLMAPSDPIPSAAGATPSYPGHPTSVPHHGNPTSGLTFARSASVLGYCLLPLVATSLVGIVMPMDTPLGIVLTTMAIMWCTWSASGMFCATLRMRAMRGLVAYPLAMFYVGFGIMGVFSSRGSGSLKDMAGA</sequence>
<dbReference type="PANTHER" id="PTHR21236:SF2">
    <property type="entry name" value="PROTEIN YIPF"/>
    <property type="match status" value="1"/>
</dbReference>
<evidence type="ECO:0000313" key="9">
    <source>
        <dbReference type="EMBL" id="KAK1753984.1"/>
    </source>
</evidence>
<dbReference type="EMBL" id="MU839836">
    <property type="protein sequence ID" value="KAK1753984.1"/>
    <property type="molecule type" value="Genomic_DNA"/>
</dbReference>
<dbReference type="AlphaFoldDB" id="A0AAJ0B948"/>
<gene>
    <name evidence="9" type="ORF">QBC47DRAFT_385318</name>
</gene>
<keyword evidence="4 6" id="KW-1133">Transmembrane helix</keyword>
<evidence type="ECO:0000256" key="4">
    <source>
        <dbReference type="ARBA" id="ARBA00022989"/>
    </source>
</evidence>
<feature type="transmembrane region" description="Helical" evidence="6">
    <location>
        <begin position="241"/>
        <end position="261"/>
    </location>
</feature>
<organism evidence="9 10">
    <name type="scientific">Echria macrotheca</name>
    <dbReference type="NCBI Taxonomy" id="438768"/>
    <lineage>
        <taxon>Eukaryota</taxon>
        <taxon>Fungi</taxon>
        <taxon>Dikarya</taxon>
        <taxon>Ascomycota</taxon>
        <taxon>Pezizomycotina</taxon>
        <taxon>Sordariomycetes</taxon>
        <taxon>Sordariomycetidae</taxon>
        <taxon>Sordariales</taxon>
        <taxon>Schizotheciaceae</taxon>
        <taxon>Echria</taxon>
    </lineage>
</organism>
<accession>A0AAJ0B948</accession>